<dbReference type="Gene3D" id="2.60.40.420">
    <property type="entry name" value="Cupredoxins - blue copper proteins"/>
    <property type="match status" value="1"/>
</dbReference>
<dbReference type="SUPFAM" id="SSF49503">
    <property type="entry name" value="Cupredoxins"/>
    <property type="match status" value="1"/>
</dbReference>
<dbReference type="AlphaFoldDB" id="A0AA49JS27"/>
<dbReference type="GO" id="GO:0004180">
    <property type="term" value="F:carboxypeptidase activity"/>
    <property type="evidence" value="ECO:0007669"/>
    <property type="project" value="UniProtKB-KW"/>
</dbReference>
<gene>
    <name evidence="2" type="ORF">Strain138_000208</name>
    <name evidence="3" type="ORF">Strain318_000208</name>
</gene>
<feature type="signal peptide" evidence="1">
    <location>
        <begin position="1"/>
        <end position="35"/>
    </location>
</feature>
<proteinExistence type="predicted"/>
<evidence type="ECO:0000313" key="3">
    <source>
        <dbReference type="EMBL" id="WKW13884.1"/>
    </source>
</evidence>
<dbReference type="InterPro" id="IPR008972">
    <property type="entry name" value="Cupredoxin"/>
</dbReference>
<keyword evidence="2" id="KW-0121">Carboxypeptidase</keyword>
<dbReference type="SUPFAM" id="SSF49452">
    <property type="entry name" value="Starch-binding domain-like"/>
    <property type="match status" value="1"/>
</dbReference>
<keyword evidence="2" id="KW-0645">Protease</keyword>
<accession>A0AA49JS27</accession>
<sequence>MHRDGSTKGVKVRRLALLCGALPALVAWVSRPATAQGVVEGRVSITERAGESTEDLGNTIIYLVRSGSATARRGAADATIAMNGRAFVPRVRVVPVGSKVSFPNQDPFSHNVFSTSPLARFDLGLYPSGRSRDVTFRRAGVVPIYCNIHPRMTSFVLAVDTPYYTQVGEDGRWRIPNVPAGEYTVHIWHERATPVERPLTVVASGNPSFDVTLDARGFRFVQHRNKFGREYDRSGPNRY</sequence>
<feature type="chain" id="PRO_5041440172" evidence="1">
    <location>
        <begin position="36"/>
        <end position="239"/>
    </location>
</feature>
<organism evidence="2">
    <name type="scientific">Pseudogemmatithrix spongiicola</name>
    <dbReference type="NCBI Taxonomy" id="3062599"/>
    <lineage>
        <taxon>Bacteria</taxon>
        <taxon>Pseudomonadati</taxon>
        <taxon>Gemmatimonadota</taxon>
        <taxon>Gemmatimonadia</taxon>
        <taxon>Gemmatimonadales</taxon>
        <taxon>Gemmatimonadaceae</taxon>
        <taxon>Pseudogemmatithrix</taxon>
    </lineage>
</organism>
<dbReference type="EMBL" id="CP130612">
    <property type="protein sequence ID" value="WKW10975.1"/>
    <property type="molecule type" value="Genomic_DNA"/>
</dbReference>
<dbReference type="InterPro" id="IPR013784">
    <property type="entry name" value="Carb-bd-like_fold"/>
</dbReference>
<evidence type="ECO:0000256" key="1">
    <source>
        <dbReference type="SAM" id="SignalP"/>
    </source>
</evidence>
<dbReference type="RefSeq" id="WP_367886685.1">
    <property type="nucleotide sequence ID" value="NZ_CP130612.1"/>
</dbReference>
<dbReference type="GO" id="GO:0030246">
    <property type="term" value="F:carbohydrate binding"/>
    <property type="evidence" value="ECO:0007669"/>
    <property type="project" value="InterPro"/>
</dbReference>
<dbReference type="Proteomes" id="UP001229955">
    <property type="component" value="Chromosome"/>
</dbReference>
<evidence type="ECO:0000313" key="4">
    <source>
        <dbReference type="Proteomes" id="UP001229955"/>
    </source>
</evidence>
<keyword evidence="2" id="KW-0378">Hydrolase</keyword>
<reference evidence="2" key="1">
    <citation type="submission" date="2023-07" db="EMBL/GenBank/DDBJ databases">
        <authorList>
            <person name="Haufschild T."/>
            <person name="Kallscheuer N."/>
            <person name="Hammer J."/>
            <person name="Kohn T."/>
            <person name="Kabuu M."/>
            <person name="Jogler M."/>
            <person name="Wohfarth N."/>
            <person name="Heuer A."/>
            <person name="Rohde M."/>
            <person name="van Teeseling M.C.F."/>
            <person name="Jogler C."/>
        </authorList>
    </citation>
    <scope>NUCLEOTIDE SEQUENCE</scope>
    <source>
        <strain evidence="2">Strain 138</strain>
        <strain evidence="3">Strain 318</strain>
    </source>
</reference>
<keyword evidence="4" id="KW-1185">Reference proteome</keyword>
<dbReference type="EMBL" id="CP130613">
    <property type="protein sequence ID" value="WKW13884.1"/>
    <property type="molecule type" value="Genomic_DNA"/>
</dbReference>
<accession>A0AA49JXI1</accession>
<name>A0AA49JS27_9BACT</name>
<keyword evidence="1" id="KW-0732">Signal</keyword>
<protein>
    <submittedName>
        <fullName evidence="2">Carboxypeptidase regulatory-like domain-containing protein</fullName>
    </submittedName>
</protein>
<dbReference type="Gene3D" id="2.60.40.1120">
    <property type="entry name" value="Carboxypeptidase-like, regulatory domain"/>
    <property type="match status" value="1"/>
</dbReference>
<evidence type="ECO:0000313" key="2">
    <source>
        <dbReference type="EMBL" id="WKW10975.1"/>
    </source>
</evidence>
<dbReference type="KEGG" id="pspc:Strain318_000208"/>